<dbReference type="Gene3D" id="3.30.1240.10">
    <property type="match status" value="1"/>
</dbReference>
<dbReference type="Proteomes" id="UP000179524">
    <property type="component" value="Unassembled WGS sequence"/>
</dbReference>
<proteinExistence type="predicted"/>
<dbReference type="GO" id="GO:0005829">
    <property type="term" value="C:cytosol"/>
    <property type="evidence" value="ECO:0007669"/>
    <property type="project" value="TreeGrafter"/>
</dbReference>
<evidence type="ECO:0000313" key="2">
    <source>
        <dbReference type="Proteomes" id="UP000179524"/>
    </source>
</evidence>
<reference evidence="1 2" key="1">
    <citation type="submission" date="2016-10" db="EMBL/GenBank/DDBJ databases">
        <title>Draft genome sequences of four alkaliphilic bacteria belonging to the Anaerobacillus genus.</title>
        <authorList>
            <person name="Bassil N.M."/>
            <person name="Lloyd J.R."/>
        </authorList>
    </citation>
    <scope>NUCLEOTIDE SEQUENCE [LARGE SCALE GENOMIC DNA]</scope>
    <source>
        <strain evidence="1 2">DSM 18345</strain>
    </source>
</reference>
<name>A0A1S2LXT6_9BACI</name>
<protein>
    <recommendedName>
        <fullName evidence="3">Hydrolase</fullName>
    </recommendedName>
</protein>
<evidence type="ECO:0000313" key="1">
    <source>
        <dbReference type="EMBL" id="OIJ17312.1"/>
    </source>
</evidence>
<dbReference type="CDD" id="cd07516">
    <property type="entry name" value="HAD_Pase"/>
    <property type="match status" value="1"/>
</dbReference>
<dbReference type="SUPFAM" id="SSF56784">
    <property type="entry name" value="HAD-like"/>
    <property type="match status" value="1"/>
</dbReference>
<accession>A0A1S2LXT6</accession>
<dbReference type="GO" id="GO:0016791">
    <property type="term" value="F:phosphatase activity"/>
    <property type="evidence" value="ECO:0007669"/>
    <property type="project" value="UniProtKB-ARBA"/>
</dbReference>
<organism evidence="1 2">
    <name type="scientific">Anaerobacillus alkalilacustris</name>
    <dbReference type="NCBI Taxonomy" id="393763"/>
    <lineage>
        <taxon>Bacteria</taxon>
        <taxon>Bacillati</taxon>
        <taxon>Bacillota</taxon>
        <taxon>Bacilli</taxon>
        <taxon>Bacillales</taxon>
        <taxon>Bacillaceae</taxon>
        <taxon>Anaerobacillus</taxon>
    </lineage>
</organism>
<dbReference type="AlphaFoldDB" id="A0A1S2LXT6"/>
<dbReference type="PANTHER" id="PTHR10000:SF55">
    <property type="entry name" value="5-AMINO-6-(5-PHOSPHO-D-RIBITYLAMINO)URACIL PHOSPHATASE YCSE"/>
    <property type="match status" value="1"/>
</dbReference>
<dbReference type="EMBL" id="MLQR01000001">
    <property type="protein sequence ID" value="OIJ17312.1"/>
    <property type="molecule type" value="Genomic_DNA"/>
</dbReference>
<dbReference type="SFLD" id="SFLDG01140">
    <property type="entry name" value="C2.B:_Phosphomannomutase_and_P"/>
    <property type="match status" value="1"/>
</dbReference>
<dbReference type="InterPro" id="IPR023214">
    <property type="entry name" value="HAD_sf"/>
</dbReference>
<dbReference type="RefSeq" id="WP_071308038.1">
    <property type="nucleotide sequence ID" value="NZ_MLQR01000001.1"/>
</dbReference>
<dbReference type="InterPro" id="IPR036412">
    <property type="entry name" value="HAD-like_sf"/>
</dbReference>
<dbReference type="Pfam" id="PF08282">
    <property type="entry name" value="Hydrolase_3"/>
    <property type="match status" value="1"/>
</dbReference>
<keyword evidence="2" id="KW-1185">Reference proteome</keyword>
<dbReference type="PROSITE" id="PS01228">
    <property type="entry name" value="COF_1"/>
    <property type="match status" value="1"/>
</dbReference>
<evidence type="ECO:0008006" key="3">
    <source>
        <dbReference type="Google" id="ProtNLM"/>
    </source>
</evidence>
<sequence>MRLIATDLDGTLLNDRGVVSEANIRAILSAIDKGMQFVVVTGRSYLSASKLMQAAGISCSIICLNGAEIRSENGTKQSSIALRDELSQKIINVCQRENVIFNMYTDHGSYTNSRERLAQLMFDLMTTVKPNLDTKEAQTMTEQHLTIEKVKTIEDHHPINDLEFYKIEAYSNDPVELATVSRQLVKEPELMITSSVRQNIEFNDINAQKGLALRNYAEQKGIRMEEVMALGDSYNDVSMLKRVGRAVAMGNAEEDIKEICHFITKKNSEDGVAFAIDELMKEIGQKS</sequence>
<dbReference type="NCBIfam" id="TIGR01484">
    <property type="entry name" value="HAD-SF-IIB"/>
    <property type="match status" value="1"/>
</dbReference>
<dbReference type="SFLD" id="SFLDS00003">
    <property type="entry name" value="Haloacid_Dehalogenase"/>
    <property type="match status" value="1"/>
</dbReference>
<gene>
    <name evidence="1" type="ORF">BKP37_02055</name>
</gene>
<dbReference type="InterPro" id="IPR000150">
    <property type="entry name" value="Cof"/>
</dbReference>
<dbReference type="Gene3D" id="3.40.50.1000">
    <property type="entry name" value="HAD superfamily/HAD-like"/>
    <property type="match status" value="1"/>
</dbReference>
<dbReference type="PANTHER" id="PTHR10000">
    <property type="entry name" value="PHOSPHOSERINE PHOSPHATASE"/>
    <property type="match status" value="1"/>
</dbReference>
<dbReference type="InterPro" id="IPR006379">
    <property type="entry name" value="HAD-SF_hydro_IIB"/>
</dbReference>
<comment type="caution">
    <text evidence="1">The sequence shown here is derived from an EMBL/GenBank/DDBJ whole genome shotgun (WGS) entry which is preliminary data.</text>
</comment>
<dbReference type="NCBIfam" id="TIGR00099">
    <property type="entry name" value="Cof-subfamily"/>
    <property type="match status" value="1"/>
</dbReference>
<dbReference type="GO" id="GO:0000287">
    <property type="term" value="F:magnesium ion binding"/>
    <property type="evidence" value="ECO:0007669"/>
    <property type="project" value="TreeGrafter"/>
</dbReference>